<dbReference type="Proteomes" id="UP000008227">
    <property type="component" value="Chromosome 7"/>
</dbReference>
<reference evidence="1" key="2">
    <citation type="journal article" date="2020" name="Gigascience">
        <title>An improved pig reference genome sequence to enable pig genetics and genomics research.</title>
        <authorList>
            <person name="Warr A."/>
            <person name="Affara N."/>
            <person name="Aken B."/>
            <person name="Beiki H."/>
            <person name="Bickhart D.M."/>
            <person name="Billis K."/>
            <person name="Chow W."/>
            <person name="Eory L."/>
            <person name="Finlayson H.A."/>
            <person name="Flicek P."/>
            <person name="Giron C.G."/>
            <person name="Griffin D.K."/>
            <person name="Hall R."/>
            <person name="Hannum G."/>
            <person name="Hourlier T."/>
            <person name="Howe K."/>
            <person name="Hume D.A."/>
            <person name="Izuogu O."/>
            <person name="Kim K."/>
            <person name="Koren S."/>
            <person name="Liu H."/>
            <person name="Manchanda N."/>
            <person name="Martin F.J."/>
            <person name="Nonneman D.J."/>
            <person name="O'Connor R.E."/>
            <person name="Phillippy A.M."/>
            <person name="Rohrer G.A."/>
            <person name="Rosen B.D."/>
            <person name="Rund L.A."/>
            <person name="Sargent C.A."/>
            <person name="Schook L.B."/>
            <person name="Schroeder S.G."/>
            <person name="Schwartz A.S."/>
            <person name="Skinner B.M."/>
            <person name="Talbot R."/>
            <person name="Tseng E."/>
            <person name="Tuggle C.K."/>
            <person name="Watson M."/>
            <person name="Smith T.P.L."/>
            <person name="Archibald A.L."/>
        </authorList>
    </citation>
    <scope>NUCLEOTIDE SEQUENCE [LARGE SCALE GENOMIC DNA]</scope>
    <source>
        <strain evidence="1">Duroc</strain>
    </source>
</reference>
<organism evidence="1 2">
    <name type="scientific">Sus scrofa</name>
    <name type="common">Pig</name>
    <dbReference type="NCBI Taxonomy" id="9823"/>
    <lineage>
        <taxon>Eukaryota</taxon>
        <taxon>Metazoa</taxon>
        <taxon>Chordata</taxon>
        <taxon>Craniata</taxon>
        <taxon>Vertebrata</taxon>
        <taxon>Euteleostomi</taxon>
        <taxon>Mammalia</taxon>
        <taxon>Eutheria</taxon>
        <taxon>Laurasiatheria</taxon>
        <taxon>Artiodactyla</taxon>
        <taxon>Suina</taxon>
        <taxon>Suidae</taxon>
        <taxon>Sus</taxon>
    </lineage>
</organism>
<name>A0A5G2QTL7_PIG</name>
<dbReference type="InParanoid" id="A0A5G2QTL7"/>
<proteinExistence type="predicted"/>
<dbReference type="AlphaFoldDB" id="A0A5G2QTL7"/>
<evidence type="ECO:0000313" key="2">
    <source>
        <dbReference type="Proteomes" id="UP000008227"/>
    </source>
</evidence>
<dbReference type="Ensembl" id="ENSSSCT00000091503.1">
    <property type="protein sequence ID" value="ENSSSCP00000068183.1"/>
    <property type="gene ID" value="ENSSSCG00000051429.1"/>
</dbReference>
<dbReference type="Bgee" id="ENSSSCG00000051429">
    <property type="expression patterns" value="Expressed in forelimb bud and 38 other cell types or tissues"/>
</dbReference>
<sequence length="96" mass="10566">MWASGSFTWGWSQPTSFDCGRWRHTHIPASMMSIPQESRISVPSVASLSEELLQLDQGAWRSGTWRGASVALPPHPPPSPLLPLPCTLHPQTLHSV</sequence>
<reference evidence="1" key="3">
    <citation type="submission" date="2025-08" db="UniProtKB">
        <authorList>
            <consortium name="Ensembl"/>
        </authorList>
    </citation>
    <scope>IDENTIFICATION</scope>
</reference>
<keyword evidence="2" id="KW-1185">Reference proteome</keyword>
<accession>A0A5G2QTL7</accession>
<reference evidence="1" key="4">
    <citation type="submission" date="2025-09" db="UniProtKB">
        <authorList>
            <consortium name="Ensembl"/>
        </authorList>
    </citation>
    <scope>IDENTIFICATION</scope>
</reference>
<evidence type="ECO:0000313" key="1">
    <source>
        <dbReference type="Ensembl" id="ENSSSCP00000068183.1"/>
    </source>
</evidence>
<protein>
    <submittedName>
        <fullName evidence="1">Uncharacterized protein</fullName>
    </submittedName>
</protein>
<reference evidence="2" key="1">
    <citation type="submission" date="2009-11" db="EMBL/GenBank/DDBJ databases">
        <authorList>
            <consortium name="Porcine genome sequencing project"/>
        </authorList>
    </citation>
    <scope>NUCLEOTIDE SEQUENCE [LARGE SCALE GENOMIC DNA]</scope>
    <source>
        <strain evidence="2">Duroc</strain>
    </source>
</reference>